<dbReference type="InterPro" id="IPR021136">
    <property type="entry name" value="Flagellar_hook_control-like_C"/>
</dbReference>
<dbReference type="Proteomes" id="UP000664779">
    <property type="component" value="Unassembled WGS sequence"/>
</dbReference>
<reference evidence="2" key="1">
    <citation type="submission" date="2021-03" db="EMBL/GenBank/DDBJ databases">
        <title>Roseibium sp. CAU 1637 isolated from Incheon.</title>
        <authorList>
            <person name="Kim W."/>
        </authorList>
    </citation>
    <scope>NUCLEOTIDE SEQUENCE</scope>
    <source>
        <strain evidence="2">CAU 1637</strain>
    </source>
</reference>
<name>A0A939ELD4_9HYPH</name>
<dbReference type="Pfam" id="PF02120">
    <property type="entry name" value="Flg_hook"/>
    <property type="match status" value="1"/>
</dbReference>
<feature type="domain" description="Flagellar hook-length control protein-like C-terminal" evidence="1">
    <location>
        <begin position="236"/>
        <end position="306"/>
    </location>
</feature>
<organism evidence="2 3">
    <name type="scientific">Roseibium limicola</name>
    <dbReference type="NCBI Taxonomy" id="2816037"/>
    <lineage>
        <taxon>Bacteria</taxon>
        <taxon>Pseudomonadati</taxon>
        <taxon>Pseudomonadota</taxon>
        <taxon>Alphaproteobacteria</taxon>
        <taxon>Hyphomicrobiales</taxon>
        <taxon>Stappiaceae</taxon>
        <taxon>Roseibium</taxon>
    </lineage>
</organism>
<proteinExistence type="predicted"/>
<accession>A0A939ELD4</accession>
<evidence type="ECO:0000259" key="1">
    <source>
        <dbReference type="Pfam" id="PF02120"/>
    </source>
</evidence>
<evidence type="ECO:0000313" key="3">
    <source>
        <dbReference type="Proteomes" id="UP000664779"/>
    </source>
</evidence>
<evidence type="ECO:0000313" key="2">
    <source>
        <dbReference type="EMBL" id="MBO0344714.1"/>
    </source>
</evidence>
<sequence length="326" mass="34049">MAEGLTKQQSSLSGVFAQAAALQVAVSQGAVNVSPPVRQVLQQLLGLRLGGSEAGSVTGEDLQKAVGQTGLASNTGQAAATGGGGGDVKSLLMQLKNLLQDEGIETKAPRPLSQPVLPSLTALPKGQIQQSLQQLIANITGGVQGGSKAGAAGGTAAQHSDLSKQALEGLAKEADSALARIRATQMVTRGLLSDDSTQMTSRTPMDVVMELPLTLGQETAIMQMQIGRDRDAQDEGDDAGNAWRLRFAVDTIQTGTVEASVALRKDGTYISLWLERPDTYDSLFAERTQLEATFANAGMDLQELRFIRGLPAASKARAGARVNKQS</sequence>
<keyword evidence="2" id="KW-0969">Cilium</keyword>
<dbReference type="RefSeq" id="WP_206938857.1">
    <property type="nucleotide sequence ID" value="NZ_JAFLNF010000002.1"/>
</dbReference>
<keyword evidence="3" id="KW-1185">Reference proteome</keyword>
<dbReference type="EMBL" id="JAFLNF010000002">
    <property type="protein sequence ID" value="MBO0344714.1"/>
    <property type="molecule type" value="Genomic_DNA"/>
</dbReference>
<keyword evidence="2" id="KW-0282">Flagellum</keyword>
<dbReference type="AlphaFoldDB" id="A0A939ELD4"/>
<protein>
    <submittedName>
        <fullName evidence="2">Flagellar hook-length control protein FliK</fullName>
    </submittedName>
</protein>
<keyword evidence="2" id="KW-0966">Cell projection</keyword>
<gene>
    <name evidence="2" type="ORF">J0X15_05750</name>
</gene>
<comment type="caution">
    <text evidence="2">The sequence shown here is derived from an EMBL/GenBank/DDBJ whole genome shotgun (WGS) entry which is preliminary data.</text>
</comment>